<dbReference type="GO" id="GO:0016020">
    <property type="term" value="C:membrane"/>
    <property type="evidence" value="ECO:0007669"/>
    <property type="project" value="UniProtKB-SubCell"/>
</dbReference>
<dbReference type="InterPro" id="IPR009908">
    <property type="entry name" value="Methylamine_util_MauE"/>
</dbReference>
<feature type="region of interest" description="Disordered" evidence="5">
    <location>
        <begin position="177"/>
        <end position="203"/>
    </location>
</feature>
<feature type="domain" description="Methylamine utilisation protein MauE" evidence="7">
    <location>
        <begin position="5"/>
        <end position="133"/>
    </location>
</feature>
<evidence type="ECO:0000313" key="8">
    <source>
        <dbReference type="EMBL" id="AYF25937.1"/>
    </source>
</evidence>
<reference evidence="8 9" key="1">
    <citation type="submission" date="2017-10" db="EMBL/GenBank/DDBJ databases">
        <title>Integration of genomic and chemical information greatly accelerates assignment of the full stereostructure of myelolactone, a potent inhibitor of myeloma from a marine-derived Micromonospora.</title>
        <authorList>
            <person name="Kim M.C."/>
            <person name="Machado H."/>
            <person name="Jensen P.R."/>
            <person name="Fenical W."/>
        </authorList>
    </citation>
    <scope>NUCLEOTIDE SEQUENCE [LARGE SCALE GENOMIC DNA]</scope>
    <source>
        <strain evidence="8 9">CNY-010</strain>
    </source>
</reference>
<evidence type="ECO:0000256" key="4">
    <source>
        <dbReference type="ARBA" id="ARBA00023136"/>
    </source>
</evidence>
<evidence type="ECO:0000256" key="2">
    <source>
        <dbReference type="ARBA" id="ARBA00022692"/>
    </source>
</evidence>
<protein>
    <submittedName>
        <fullName evidence="8">Methylamine utilization protein MauE</fullName>
    </submittedName>
</protein>
<keyword evidence="3 6" id="KW-1133">Transmembrane helix</keyword>
<feature type="transmembrane region" description="Helical" evidence="6">
    <location>
        <begin position="118"/>
        <end position="137"/>
    </location>
</feature>
<feature type="transmembrane region" description="Helical" evidence="6">
    <location>
        <begin position="46"/>
        <end position="69"/>
    </location>
</feature>
<evidence type="ECO:0000256" key="3">
    <source>
        <dbReference type="ARBA" id="ARBA00022989"/>
    </source>
</evidence>
<evidence type="ECO:0000256" key="5">
    <source>
        <dbReference type="SAM" id="MobiDB-lite"/>
    </source>
</evidence>
<evidence type="ECO:0000313" key="9">
    <source>
        <dbReference type="Proteomes" id="UP000267804"/>
    </source>
</evidence>
<feature type="transmembrane region" description="Helical" evidence="6">
    <location>
        <begin position="75"/>
        <end position="97"/>
    </location>
</feature>
<organism evidence="8 9">
    <name type="scientific">Micromonospora tulbaghiae</name>
    <dbReference type="NCBI Taxonomy" id="479978"/>
    <lineage>
        <taxon>Bacteria</taxon>
        <taxon>Bacillati</taxon>
        <taxon>Actinomycetota</taxon>
        <taxon>Actinomycetes</taxon>
        <taxon>Micromonosporales</taxon>
        <taxon>Micromonosporaceae</taxon>
        <taxon>Micromonospora</taxon>
    </lineage>
</organism>
<dbReference type="UniPathway" id="UPA00895"/>
<gene>
    <name evidence="8" type="ORF">CSH63_00355</name>
</gene>
<evidence type="ECO:0000256" key="6">
    <source>
        <dbReference type="SAM" id="Phobius"/>
    </source>
</evidence>
<evidence type="ECO:0000259" key="7">
    <source>
        <dbReference type="Pfam" id="PF07291"/>
    </source>
</evidence>
<comment type="subcellular location">
    <subcellularLocation>
        <location evidence="1">Membrane</location>
        <topology evidence="1">Multi-pass membrane protein</topology>
    </subcellularLocation>
</comment>
<feature type="transmembrane region" description="Helical" evidence="6">
    <location>
        <begin position="143"/>
        <end position="163"/>
    </location>
</feature>
<feature type="compositionally biased region" description="Gly residues" evidence="5">
    <location>
        <begin position="194"/>
        <end position="203"/>
    </location>
</feature>
<dbReference type="EMBL" id="CP024087">
    <property type="protein sequence ID" value="AYF25937.1"/>
    <property type="molecule type" value="Genomic_DNA"/>
</dbReference>
<sequence length="203" mass="20549">MLDHLDVALRCLIGVVFLAATAGKVRSRASWQEFVASLAAMRVMPARLVPAAAGVVGLAEAAVPVLLLVPPARRLGHVLAALLLVAFSIGIAVTLGRRQRVACRCFGATGAPLGRRHLLRNGLLTTAALVGVAAAGATGDVPLAGVAVAAVAGAVGGLLFVWFDDITDLFVAQPARPGPRIPAGRRGGPDGDNRGAGGPVTPR</sequence>
<name>A0A386WCA5_9ACTN</name>
<proteinExistence type="predicted"/>
<accession>A0A386WCA5</accession>
<dbReference type="GO" id="GO:0030416">
    <property type="term" value="P:methylamine metabolic process"/>
    <property type="evidence" value="ECO:0007669"/>
    <property type="project" value="InterPro"/>
</dbReference>
<keyword evidence="4 6" id="KW-0472">Membrane</keyword>
<dbReference type="Pfam" id="PF07291">
    <property type="entry name" value="MauE"/>
    <property type="match status" value="1"/>
</dbReference>
<keyword evidence="2 6" id="KW-0812">Transmembrane</keyword>
<dbReference type="Proteomes" id="UP000267804">
    <property type="component" value="Chromosome"/>
</dbReference>
<evidence type="ECO:0000256" key="1">
    <source>
        <dbReference type="ARBA" id="ARBA00004141"/>
    </source>
</evidence>
<dbReference type="AlphaFoldDB" id="A0A386WCA5"/>
<dbReference type="KEGG" id="mtua:CSH63_00355"/>
<dbReference type="RefSeq" id="WP_120568517.1">
    <property type="nucleotide sequence ID" value="NZ_CP024087.1"/>
</dbReference>